<comment type="caution">
    <text evidence="2">The sequence shown here is derived from an EMBL/GenBank/DDBJ whole genome shotgun (WGS) entry which is preliminary data.</text>
</comment>
<evidence type="ECO:0000313" key="2">
    <source>
        <dbReference type="EMBL" id="SIR31822.1"/>
    </source>
</evidence>
<evidence type="ECO:0000256" key="1">
    <source>
        <dbReference type="SAM" id="SignalP"/>
    </source>
</evidence>
<accession>A0A8G2FEJ8</accession>
<reference evidence="2 3" key="1">
    <citation type="submission" date="2017-01" db="EMBL/GenBank/DDBJ databases">
        <authorList>
            <person name="Varghese N."/>
            <person name="Submissions S."/>
        </authorList>
    </citation>
    <scope>NUCLEOTIDE SEQUENCE [LARGE SCALE GENOMIC DNA]</scope>
    <source>
        <strain evidence="2 3">ATCC 35905</strain>
    </source>
</reference>
<feature type="signal peptide" evidence="1">
    <location>
        <begin position="1"/>
        <end position="23"/>
    </location>
</feature>
<sequence length="231" mass="23256">MKRFVTLSLAAAAVSAISVGALAASTPVRLRGTITAISADTLTLKTNSGKTEQVMIGGDTHFLKVEKSSLGMIDKNTYIGTATKTVGSQLIALEVVIFPNAMRGTGDGHYAWDKLPDTTLSGGTKTASTMTNGNVAAVSGGAAGGKVSSTMTNGNVAATKSSDGVKRLTVTYKGGQQTILVPPTAPIVKFAPGMKADAVTGAHVFIKASESDGKITAGAVAVGVDGVTPPM</sequence>
<evidence type="ECO:0008006" key="4">
    <source>
        <dbReference type="Google" id="ProtNLM"/>
    </source>
</evidence>
<dbReference type="AlphaFoldDB" id="A0A8G2FEJ8"/>
<keyword evidence="1" id="KW-0732">Signal</keyword>
<protein>
    <recommendedName>
        <fullName evidence="4">DUF5666 domain-containing protein</fullName>
    </recommendedName>
</protein>
<keyword evidence="3" id="KW-1185">Reference proteome</keyword>
<evidence type="ECO:0000313" key="3">
    <source>
        <dbReference type="Proteomes" id="UP000186308"/>
    </source>
</evidence>
<dbReference type="EMBL" id="FTNE01000024">
    <property type="protein sequence ID" value="SIR31822.1"/>
    <property type="molecule type" value="Genomic_DNA"/>
</dbReference>
<dbReference type="OrthoDB" id="9799947at2"/>
<dbReference type="Proteomes" id="UP000186308">
    <property type="component" value="Unassembled WGS sequence"/>
</dbReference>
<dbReference type="RefSeq" id="WP_029312572.1">
    <property type="nucleotide sequence ID" value="NZ_FTNE01000024.1"/>
</dbReference>
<organism evidence="2 3">
    <name type="scientific">Acidiphilium rubrum</name>
    <dbReference type="NCBI Taxonomy" id="526"/>
    <lineage>
        <taxon>Bacteria</taxon>
        <taxon>Pseudomonadati</taxon>
        <taxon>Pseudomonadota</taxon>
        <taxon>Alphaproteobacteria</taxon>
        <taxon>Acetobacterales</taxon>
        <taxon>Acidocellaceae</taxon>
        <taxon>Acidiphilium</taxon>
    </lineage>
</organism>
<feature type="chain" id="PRO_5034112540" description="DUF5666 domain-containing protein" evidence="1">
    <location>
        <begin position="24"/>
        <end position="231"/>
    </location>
</feature>
<gene>
    <name evidence="2" type="ORF">SAMN05421828_12432</name>
</gene>
<name>A0A8G2FEJ8_ACIRU</name>
<proteinExistence type="predicted"/>